<evidence type="ECO:0000259" key="1">
    <source>
        <dbReference type="PROSITE" id="PS01124"/>
    </source>
</evidence>
<proteinExistence type="predicted"/>
<dbReference type="Proteomes" id="UP000652198">
    <property type="component" value="Unassembled WGS sequence"/>
</dbReference>
<dbReference type="Gene3D" id="1.10.10.60">
    <property type="entry name" value="Homeodomain-like"/>
    <property type="match status" value="1"/>
</dbReference>
<organism evidence="2 3">
    <name type="scientific">Paraburkholderia solitsugae</name>
    <dbReference type="NCBI Taxonomy" id="2675748"/>
    <lineage>
        <taxon>Bacteria</taxon>
        <taxon>Pseudomonadati</taxon>
        <taxon>Pseudomonadota</taxon>
        <taxon>Betaproteobacteria</taxon>
        <taxon>Burkholderiales</taxon>
        <taxon>Burkholderiaceae</taxon>
        <taxon>Paraburkholderia</taxon>
    </lineage>
</organism>
<reference evidence="2 3" key="1">
    <citation type="submission" date="2019-11" db="EMBL/GenBank/DDBJ databases">
        <title>Metabolism of dissolved organic matter in forest soils.</title>
        <authorList>
            <person name="Cyle K.T."/>
            <person name="Wilhelm R.C."/>
            <person name="Martinez C.E."/>
        </authorList>
    </citation>
    <scope>NUCLEOTIDE SEQUENCE [LARGE SCALE GENOMIC DNA]</scope>
    <source>
        <strain evidence="2 3">1N</strain>
    </source>
</reference>
<keyword evidence="3" id="KW-1185">Reference proteome</keyword>
<dbReference type="EMBL" id="WOEY01000152">
    <property type="protein sequence ID" value="NPT47007.1"/>
    <property type="molecule type" value="Genomic_DNA"/>
</dbReference>
<evidence type="ECO:0000313" key="3">
    <source>
        <dbReference type="Proteomes" id="UP000652198"/>
    </source>
</evidence>
<sequence length="84" mass="9371">MANRVGVTERHLRRISATEYGLSAVEFILTQRLLLAKRLLTDTALPRATVRKQMADSCLRDSRPGTAGMALLRAYPQHSAFSRS</sequence>
<dbReference type="Pfam" id="PF12833">
    <property type="entry name" value="HTH_18"/>
    <property type="match status" value="1"/>
</dbReference>
<accession>A0ABX2C523</accession>
<protein>
    <submittedName>
        <fullName evidence="2">Helix-turn-helix domain-containing protein</fullName>
    </submittedName>
</protein>
<dbReference type="InterPro" id="IPR018060">
    <property type="entry name" value="HTH_AraC"/>
</dbReference>
<gene>
    <name evidence="2" type="ORF">GNZ12_38085</name>
</gene>
<name>A0ABX2C523_9BURK</name>
<feature type="domain" description="HTH araC/xylS-type" evidence="1">
    <location>
        <begin position="1"/>
        <end position="84"/>
    </location>
</feature>
<comment type="caution">
    <text evidence="2">The sequence shown here is derived from an EMBL/GenBank/DDBJ whole genome shotgun (WGS) entry which is preliminary data.</text>
</comment>
<dbReference type="PROSITE" id="PS01124">
    <property type="entry name" value="HTH_ARAC_FAMILY_2"/>
    <property type="match status" value="1"/>
</dbReference>
<evidence type="ECO:0000313" key="2">
    <source>
        <dbReference type="EMBL" id="NPT47007.1"/>
    </source>
</evidence>